<keyword evidence="2" id="KW-1185">Reference proteome</keyword>
<evidence type="ECO:0000313" key="2">
    <source>
        <dbReference type="Proteomes" id="UP001316803"/>
    </source>
</evidence>
<evidence type="ECO:0000313" key="1">
    <source>
        <dbReference type="EMBL" id="KAK5949353.1"/>
    </source>
</evidence>
<sequence length="339" mass="39075">MATWFDLPQEVKQIILCMVSETGSIVYMPRDRRRKIDHKHLEAKHFHNLLLVSKTFITVDDLAFALLSTAILTFYSLNELHRLVDEVKPAFKQCVQRMQLVRTWSDHPVGPLKENFASFSSIEKILSTNFAKLKKIYLALPEWCAPVGRHKGQHPPSREDISAILDHMSSSQDSTPAELLLSKPRTKAASHVAARFVGNRNTHRSGYAFIRPQAWIRRLVMFAEEANIEVVFDMALGIINRCSPGLSTSESYGESSHRQCWPESPRQYFCTLHWLVHINAQMSTKDWMLRVKHGSQEYSIRQDLAYQMIHTPPNKGNLWWQDLLRDLYQAQGTAYALPF</sequence>
<dbReference type="AlphaFoldDB" id="A0AAN8E9S6"/>
<comment type="caution">
    <text evidence="1">The sequence shown here is derived from an EMBL/GenBank/DDBJ whole genome shotgun (WGS) entry which is preliminary data.</text>
</comment>
<gene>
    <name evidence="1" type="ORF">OHC33_009525</name>
</gene>
<name>A0AAN8E9S6_9EURO</name>
<reference evidence="1 2" key="1">
    <citation type="submission" date="2022-12" db="EMBL/GenBank/DDBJ databases">
        <title>Genomic features and morphological characterization of a novel Knufia sp. strain isolated from spacecraft assembly facility.</title>
        <authorList>
            <person name="Teixeira M."/>
            <person name="Chander A.M."/>
            <person name="Stajich J.E."/>
            <person name="Venkateswaran K."/>
        </authorList>
    </citation>
    <scope>NUCLEOTIDE SEQUENCE [LARGE SCALE GENOMIC DNA]</scope>
    <source>
        <strain evidence="1 2">FJI-L2-BK-P2</strain>
    </source>
</reference>
<protein>
    <submittedName>
        <fullName evidence="1">Uncharacterized protein</fullName>
    </submittedName>
</protein>
<organism evidence="1 2">
    <name type="scientific">Knufia fluminis</name>
    <dbReference type="NCBI Taxonomy" id="191047"/>
    <lineage>
        <taxon>Eukaryota</taxon>
        <taxon>Fungi</taxon>
        <taxon>Dikarya</taxon>
        <taxon>Ascomycota</taxon>
        <taxon>Pezizomycotina</taxon>
        <taxon>Eurotiomycetes</taxon>
        <taxon>Chaetothyriomycetidae</taxon>
        <taxon>Chaetothyriales</taxon>
        <taxon>Trichomeriaceae</taxon>
        <taxon>Knufia</taxon>
    </lineage>
</organism>
<dbReference type="EMBL" id="JAKLMC020000036">
    <property type="protein sequence ID" value="KAK5949353.1"/>
    <property type="molecule type" value="Genomic_DNA"/>
</dbReference>
<dbReference type="Proteomes" id="UP001316803">
    <property type="component" value="Unassembled WGS sequence"/>
</dbReference>
<proteinExistence type="predicted"/>
<accession>A0AAN8E9S6</accession>